<feature type="transmembrane region" description="Helical" evidence="1">
    <location>
        <begin position="43"/>
        <end position="65"/>
    </location>
</feature>
<keyword evidence="3" id="KW-1185">Reference proteome</keyword>
<proteinExistence type="predicted"/>
<reference evidence="2 3" key="1">
    <citation type="submission" date="2024-09" db="EMBL/GenBank/DDBJ databases">
        <authorList>
            <person name="Sun Q."/>
            <person name="Mori K."/>
        </authorList>
    </citation>
    <scope>NUCLEOTIDE SEQUENCE [LARGE SCALE GENOMIC DNA]</scope>
    <source>
        <strain evidence="2 3">NCAIM B.02415</strain>
    </source>
</reference>
<dbReference type="EMBL" id="JBHLTS010000018">
    <property type="protein sequence ID" value="MFC0514009.1"/>
    <property type="molecule type" value="Genomic_DNA"/>
</dbReference>
<evidence type="ECO:0000313" key="2">
    <source>
        <dbReference type="EMBL" id="MFC0514009.1"/>
    </source>
</evidence>
<dbReference type="Proteomes" id="UP001589828">
    <property type="component" value="Unassembled WGS sequence"/>
</dbReference>
<dbReference type="RefSeq" id="WP_377021865.1">
    <property type="nucleotide sequence ID" value="NZ_JBHLTS010000018.1"/>
</dbReference>
<organism evidence="2 3">
    <name type="scientific">Mucilaginibacter angelicae</name>
    <dbReference type="NCBI Taxonomy" id="869718"/>
    <lineage>
        <taxon>Bacteria</taxon>
        <taxon>Pseudomonadati</taxon>
        <taxon>Bacteroidota</taxon>
        <taxon>Sphingobacteriia</taxon>
        <taxon>Sphingobacteriales</taxon>
        <taxon>Sphingobacteriaceae</taxon>
        <taxon>Mucilaginibacter</taxon>
    </lineage>
</organism>
<gene>
    <name evidence="2" type="ORF">ACFFGT_07365</name>
</gene>
<accession>A0ABV6L3H9</accession>
<sequence>MDILLLILLFMLTVSGVIAYFISGGVRKRLISTGSPYAKSISVITFILCLIIFFIGMVTLALFMFPFHR</sequence>
<keyword evidence="1" id="KW-0812">Transmembrane</keyword>
<protein>
    <submittedName>
        <fullName evidence="2">Uncharacterized protein</fullName>
    </submittedName>
</protein>
<comment type="caution">
    <text evidence="2">The sequence shown here is derived from an EMBL/GenBank/DDBJ whole genome shotgun (WGS) entry which is preliminary data.</text>
</comment>
<keyword evidence="1" id="KW-0472">Membrane</keyword>
<evidence type="ECO:0000256" key="1">
    <source>
        <dbReference type="SAM" id="Phobius"/>
    </source>
</evidence>
<name>A0ABV6L3H9_9SPHI</name>
<evidence type="ECO:0000313" key="3">
    <source>
        <dbReference type="Proteomes" id="UP001589828"/>
    </source>
</evidence>
<keyword evidence="1" id="KW-1133">Transmembrane helix</keyword>